<keyword evidence="2" id="KW-1185">Reference proteome</keyword>
<organism evidence="1 2">
    <name type="scientific">Ilex paraguariensis</name>
    <name type="common">yerba mate</name>
    <dbReference type="NCBI Taxonomy" id="185542"/>
    <lineage>
        <taxon>Eukaryota</taxon>
        <taxon>Viridiplantae</taxon>
        <taxon>Streptophyta</taxon>
        <taxon>Embryophyta</taxon>
        <taxon>Tracheophyta</taxon>
        <taxon>Spermatophyta</taxon>
        <taxon>Magnoliopsida</taxon>
        <taxon>eudicotyledons</taxon>
        <taxon>Gunneridae</taxon>
        <taxon>Pentapetalae</taxon>
        <taxon>asterids</taxon>
        <taxon>campanulids</taxon>
        <taxon>Aquifoliales</taxon>
        <taxon>Aquifoliaceae</taxon>
        <taxon>Ilex</taxon>
    </lineage>
</organism>
<comment type="caution">
    <text evidence="1">The sequence shown here is derived from an EMBL/GenBank/DDBJ whole genome shotgun (WGS) entry which is preliminary data.</text>
</comment>
<gene>
    <name evidence="1" type="ORF">ILEXP_LOCUS22007</name>
</gene>
<name>A0ABC8SC55_9AQUA</name>
<dbReference type="EMBL" id="CAUOFW020002445">
    <property type="protein sequence ID" value="CAK9153716.1"/>
    <property type="molecule type" value="Genomic_DNA"/>
</dbReference>
<reference evidence="1 2" key="1">
    <citation type="submission" date="2024-02" db="EMBL/GenBank/DDBJ databases">
        <authorList>
            <person name="Vignale AGUSTIN F."/>
            <person name="Sosa J E."/>
            <person name="Modenutti C."/>
        </authorList>
    </citation>
    <scope>NUCLEOTIDE SEQUENCE [LARGE SCALE GENOMIC DNA]</scope>
</reference>
<dbReference type="AlphaFoldDB" id="A0ABC8SC55"/>
<evidence type="ECO:0000313" key="2">
    <source>
        <dbReference type="Proteomes" id="UP001642360"/>
    </source>
</evidence>
<accession>A0ABC8SC55</accession>
<proteinExistence type="predicted"/>
<evidence type="ECO:0000313" key="1">
    <source>
        <dbReference type="EMBL" id="CAK9153716.1"/>
    </source>
</evidence>
<dbReference type="Proteomes" id="UP001642360">
    <property type="component" value="Unassembled WGS sequence"/>
</dbReference>
<sequence>MKVDASSIALPLSIMLRSSTSGRAAGKKERLFDSNQITKNILENEVADASLPFRRKVWASCTPSGRAGELLGYRWQRGKLFSPELTEFKTSSRSIEKVQQVRKNPFHGGFLQLVPLLLRAVLRLKKLNKGLTGACRKNGCCGNSDQVGQ</sequence>
<protein>
    <submittedName>
        <fullName evidence="1">Uncharacterized protein</fullName>
    </submittedName>
</protein>